<dbReference type="AlphaFoldDB" id="A0A4V1M3Z9"/>
<proteinExistence type="predicted"/>
<sequence>MSSPPPNEQRCTVQLDPYNDLSTPTITDSTPTSSLSSSYDPSRPSLPVQLILDLAQCLAADKDTKTLLALQRVSKEGYKVSTPLIYRHVVLDTPERLFRMFQPLIDLAPTLIQMLADPKPPFRIDVHADMDAEMSIELEDLYQSLTSSISSISELEIPANAFPFLPLNITSEELLYPFDWIHNRRRRIVRALSLVKYIQLDFSFLPRTEEVQHKLAVVVSFLTGCPFPTLERIEVSQTCLHGISPVKIGEKNGYYCRTLSHIFSCIKPKHVCIAQASGYEGYDCWTEMVYFQDDGDDYESDGRLEALVGLVTSTETPIESLTIHSHEITQSLTFALSLALRRVIQVRLVMLMEEGYFPVENLRALAVAALMVPEGHMLEICDHRNWCSRSEEEKQAVLERLEEGMVRTARADGVSEGMEVKDGKWHFARVKFLPPQKAGECPTCSNRSW</sequence>
<evidence type="ECO:0000313" key="3">
    <source>
        <dbReference type="Proteomes" id="UP000289152"/>
    </source>
</evidence>
<protein>
    <submittedName>
        <fullName evidence="2">Uncharacterized protein</fullName>
    </submittedName>
</protein>
<dbReference type="EMBL" id="SDIL01000045">
    <property type="protein sequence ID" value="RXK38627.1"/>
    <property type="molecule type" value="Genomic_DNA"/>
</dbReference>
<comment type="caution">
    <text evidence="2">The sequence shown here is derived from an EMBL/GenBank/DDBJ whole genome shotgun (WGS) entry which is preliminary data.</text>
</comment>
<evidence type="ECO:0000313" key="2">
    <source>
        <dbReference type="EMBL" id="RXK38627.1"/>
    </source>
</evidence>
<name>A0A4V1M3Z9_TREME</name>
<dbReference type="VEuPathDB" id="FungiDB:TREMEDRAFT_73846"/>
<reference evidence="2 3" key="1">
    <citation type="submission" date="2016-06" db="EMBL/GenBank/DDBJ databases">
        <title>Evolution of pathogenesis and genome organization in the Tremellales.</title>
        <authorList>
            <person name="Cuomo C."/>
            <person name="Litvintseva A."/>
            <person name="Heitman J."/>
            <person name="Chen Y."/>
            <person name="Sun S."/>
            <person name="Springer D."/>
            <person name="Dromer F."/>
            <person name="Young S."/>
            <person name="Zeng Q."/>
            <person name="Chapman S."/>
            <person name="Gujja S."/>
            <person name="Saif S."/>
            <person name="Birren B."/>
        </authorList>
    </citation>
    <scope>NUCLEOTIDE SEQUENCE [LARGE SCALE GENOMIC DNA]</scope>
    <source>
        <strain evidence="2 3">ATCC 28783</strain>
    </source>
</reference>
<dbReference type="Proteomes" id="UP000289152">
    <property type="component" value="Unassembled WGS sequence"/>
</dbReference>
<gene>
    <name evidence="2" type="ORF">M231_04133</name>
</gene>
<feature type="compositionally biased region" description="Low complexity" evidence="1">
    <location>
        <begin position="20"/>
        <end position="41"/>
    </location>
</feature>
<evidence type="ECO:0000256" key="1">
    <source>
        <dbReference type="SAM" id="MobiDB-lite"/>
    </source>
</evidence>
<dbReference type="InParanoid" id="A0A4V1M3Z9"/>
<organism evidence="2 3">
    <name type="scientific">Tremella mesenterica</name>
    <name type="common">Jelly fungus</name>
    <dbReference type="NCBI Taxonomy" id="5217"/>
    <lineage>
        <taxon>Eukaryota</taxon>
        <taxon>Fungi</taxon>
        <taxon>Dikarya</taxon>
        <taxon>Basidiomycota</taxon>
        <taxon>Agaricomycotina</taxon>
        <taxon>Tremellomycetes</taxon>
        <taxon>Tremellales</taxon>
        <taxon>Tremellaceae</taxon>
        <taxon>Tremella</taxon>
    </lineage>
</organism>
<accession>A0A4V1M3Z9</accession>
<feature type="region of interest" description="Disordered" evidence="1">
    <location>
        <begin position="1"/>
        <end position="41"/>
    </location>
</feature>
<keyword evidence="3" id="KW-1185">Reference proteome</keyword>